<sequence>MTIDQPTVRRGTNLPRMGDFNESVVLDAIRRAPDGLSRVELAAATGLSAQTVSNICRRLLDRGLVVEAGKKGGRVGKPRTVLQVSPGGSFAIGVHLDPAVVTYVVLDLVGAVVRRMRQPTPQVVDQAQTLADMSAAVEQLVEDSGIPRDRILGLGVAVPGPIDAVAGAVVEPPQLAGWERVPLRDQLSRVTGWPVVMDKDVIAAAIAERWAGAAVHSGNFLFFYLGTGSGMGVVVNDVVLRGVSGNAGEIGGLDANCTTYALVNEAIERRVLGPEKTPAGPGEAERSLLALMALAEAGDSTAQNIIHGWARRVGLGVSAAATLVDSELIVFGGPIWPHLSRLFLPVINSIVASSPFVGKMHETTVTGTALGDDVGALGAACLVLDQVLSARPQSLLLA</sequence>
<evidence type="ECO:0000259" key="2">
    <source>
        <dbReference type="Pfam" id="PF12802"/>
    </source>
</evidence>
<accession>A0A927MDD1</accession>
<dbReference type="SUPFAM" id="SSF53067">
    <property type="entry name" value="Actin-like ATPase domain"/>
    <property type="match status" value="1"/>
</dbReference>
<name>A0A927MDD1_9ACTN</name>
<dbReference type="Gene3D" id="1.10.10.10">
    <property type="entry name" value="Winged helix-like DNA-binding domain superfamily/Winged helix DNA-binding domain"/>
    <property type="match status" value="1"/>
</dbReference>
<dbReference type="InterPro" id="IPR036388">
    <property type="entry name" value="WH-like_DNA-bd_sf"/>
</dbReference>
<keyword evidence="3" id="KW-0808">Transferase</keyword>
<dbReference type="AlphaFoldDB" id="A0A927MDD1"/>
<dbReference type="PANTHER" id="PTHR18964:SF149">
    <property type="entry name" value="BIFUNCTIONAL UDP-N-ACETYLGLUCOSAMINE 2-EPIMERASE_N-ACETYLMANNOSAMINE KINASE"/>
    <property type="match status" value="1"/>
</dbReference>
<keyword evidence="4" id="KW-1185">Reference proteome</keyword>
<dbReference type="InterPro" id="IPR000600">
    <property type="entry name" value="ROK"/>
</dbReference>
<comment type="caution">
    <text evidence="3">The sequence shown here is derived from an EMBL/GenBank/DDBJ whole genome shotgun (WGS) entry which is preliminary data.</text>
</comment>
<dbReference type="Proteomes" id="UP000649753">
    <property type="component" value="Unassembled WGS sequence"/>
</dbReference>
<dbReference type="PANTHER" id="PTHR18964">
    <property type="entry name" value="ROK (REPRESSOR, ORF, KINASE) FAMILY"/>
    <property type="match status" value="1"/>
</dbReference>
<dbReference type="GO" id="GO:0016301">
    <property type="term" value="F:kinase activity"/>
    <property type="evidence" value="ECO:0007669"/>
    <property type="project" value="UniProtKB-KW"/>
</dbReference>
<gene>
    <name evidence="3" type="ORF">H4W31_007335</name>
</gene>
<dbReference type="Pfam" id="PF12802">
    <property type="entry name" value="MarR_2"/>
    <property type="match status" value="1"/>
</dbReference>
<dbReference type="SUPFAM" id="SSF46785">
    <property type="entry name" value="Winged helix' DNA-binding domain"/>
    <property type="match status" value="1"/>
</dbReference>
<dbReference type="EMBL" id="JADBEB010000001">
    <property type="protein sequence ID" value="MBE1491697.1"/>
    <property type="molecule type" value="Genomic_DNA"/>
</dbReference>
<dbReference type="Pfam" id="PF00480">
    <property type="entry name" value="ROK"/>
    <property type="match status" value="1"/>
</dbReference>
<evidence type="ECO:0000256" key="1">
    <source>
        <dbReference type="ARBA" id="ARBA00006479"/>
    </source>
</evidence>
<dbReference type="InterPro" id="IPR036390">
    <property type="entry name" value="WH_DNA-bd_sf"/>
</dbReference>
<dbReference type="GO" id="GO:0003700">
    <property type="term" value="F:DNA-binding transcription factor activity"/>
    <property type="evidence" value="ECO:0007669"/>
    <property type="project" value="InterPro"/>
</dbReference>
<keyword evidence="3" id="KW-0418">Kinase</keyword>
<dbReference type="InterPro" id="IPR000835">
    <property type="entry name" value="HTH_MarR-typ"/>
</dbReference>
<evidence type="ECO:0000313" key="4">
    <source>
        <dbReference type="Proteomes" id="UP000649753"/>
    </source>
</evidence>
<comment type="similarity">
    <text evidence="1">Belongs to the ROK (NagC/XylR) family.</text>
</comment>
<dbReference type="CDD" id="cd23763">
    <property type="entry name" value="ASKHA_ATPase_ROK"/>
    <property type="match status" value="1"/>
</dbReference>
<organism evidence="3 4">
    <name type="scientific">Plantactinospora soyae</name>
    <dbReference type="NCBI Taxonomy" id="1544732"/>
    <lineage>
        <taxon>Bacteria</taxon>
        <taxon>Bacillati</taxon>
        <taxon>Actinomycetota</taxon>
        <taxon>Actinomycetes</taxon>
        <taxon>Micromonosporales</taxon>
        <taxon>Micromonosporaceae</taxon>
        <taxon>Plantactinospora</taxon>
    </lineage>
</organism>
<proteinExistence type="inferred from homology"/>
<dbReference type="Gene3D" id="3.30.420.40">
    <property type="match status" value="2"/>
</dbReference>
<evidence type="ECO:0000313" key="3">
    <source>
        <dbReference type="EMBL" id="MBE1491697.1"/>
    </source>
</evidence>
<feature type="domain" description="HTH marR-type" evidence="2">
    <location>
        <begin position="22"/>
        <end position="68"/>
    </location>
</feature>
<dbReference type="RefSeq" id="WP_318783614.1">
    <property type="nucleotide sequence ID" value="NZ_JADBEB010000001.1"/>
</dbReference>
<protein>
    <submittedName>
        <fullName evidence="3">NBD/HSP70 family sugar kinase</fullName>
    </submittedName>
</protein>
<reference evidence="3" key="1">
    <citation type="submission" date="2020-10" db="EMBL/GenBank/DDBJ databases">
        <title>Sequencing the genomes of 1000 actinobacteria strains.</title>
        <authorList>
            <person name="Klenk H.-P."/>
        </authorList>
    </citation>
    <scope>NUCLEOTIDE SEQUENCE</scope>
    <source>
        <strain evidence="3">DSM 46832</strain>
    </source>
</reference>
<dbReference type="InterPro" id="IPR043129">
    <property type="entry name" value="ATPase_NBD"/>
</dbReference>